<keyword evidence="3" id="KW-1185">Reference proteome</keyword>
<name>A0A9W4MFZ2_9ACTN</name>
<dbReference type="AlphaFoldDB" id="A0A9W4MFZ2"/>
<reference evidence="2" key="1">
    <citation type="submission" date="2021-06" db="EMBL/GenBank/DDBJ databases">
        <authorList>
            <person name="Arsene-Ploetze F."/>
        </authorList>
    </citation>
    <scope>NUCLEOTIDE SEQUENCE</scope>
    <source>
        <strain evidence="2">SBRY1</strain>
    </source>
</reference>
<feature type="compositionally biased region" description="Basic residues" evidence="1">
    <location>
        <begin position="345"/>
        <end position="354"/>
    </location>
</feature>
<feature type="compositionally biased region" description="Low complexity" evidence="1">
    <location>
        <begin position="273"/>
        <end position="286"/>
    </location>
</feature>
<accession>A0A9W4MFZ2</accession>
<dbReference type="Proteomes" id="UP001153328">
    <property type="component" value="Unassembled WGS sequence"/>
</dbReference>
<evidence type="ECO:0000313" key="2">
    <source>
        <dbReference type="EMBL" id="CAG7636419.1"/>
    </source>
</evidence>
<comment type="caution">
    <text evidence="2">The sequence shown here is derived from an EMBL/GenBank/DDBJ whole genome shotgun (WGS) entry which is preliminary data.</text>
</comment>
<feature type="compositionally biased region" description="Low complexity" evidence="1">
    <location>
        <begin position="196"/>
        <end position="209"/>
    </location>
</feature>
<protein>
    <submittedName>
        <fullName evidence="2">Uncharacterized protein</fullName>
    </submittedName>
</protein>
<sequence>MGRGSHLRGAGRRGDRGGRGAAAGRRGGRAHRGDRVGGQQGPCPRRCDERPATQQQAHRHRRRAAPGRGPRQCDGARHSRGNGGGHPGLPGRRRHRQGREAAAFLRRADRARPRLRAAGGRAGDGAAGGPCRAGRLRGGEGRFERGGGGGPVRGPYGGRPADAGGPGTSRTFRADHGHPAGQRESAGHARRRHGCGRSAACHLRDGATAGRRRTAGGRRAEGVAALRPDGARRVAVPGSSRGGRPEAGRAEGDTARHPGGGLQRHRGLRRLAGRAGLAAEQQGRQPLDQRRRRPRQGAADDAAVRAEPGRPGALAGRDDGSARVRADPRHQGRGAPGEHGPHPGRGLHRTRCARRAADRAAQGSCADSRRRRALLTAGRPRLRHIPQKWAPWQSTVKSC</sequence>
<feature type="compositionally biased region" description="Basic and acidic residues" evidence="1">
    <location>
        <begin position="316"/>
        <end position="330"/>
    </location>
</feature>
<feature type="region of interest" description="Disordered" evidence="1">
    <location>
        <begin position="1"/>
        <end position="399"/>
    </location>
</feature>
<dbReference type="EMBL" id="CAJVAX010000017">
    <property type="protein sequence ID" value="CAG7636419.1"/>
    <property type="molecule type" value="Genomic_DNA"/>
</dbReference>
<organism evidence="2 3">
    <name type="scientific">Actinacidiphila bryophytorum</name>
    <dbReference type="NCBI Taxonomy" id="1436133"/>
    <lineage>
        <taxon>Bacteria</taxon>
        <taxon>Bacillati</taxon>
        <taxon>Actinomycetota</taxon>
        <taxon>Actinomycetes</taxon>
        <taxon>Kitasatosporales</taxon>
        <taxon>Streptomycetaceae</taxon>
        <taxon>Actinacidiphila</taxon>
    </lineage>
</organism>
<evidence type="ECO:0000313" key="3">
    <source>
        <dbReference type="Proteomes" id="UP001153328"/>
    </source>
</evidence>
<feature type="compositionally biased region" description="Basic residues" evidence="1">
    <location>
        <begin position="1"/>
        <end position="11"/>
    </location>
</feature>
<feature type="compositionally biased region" description="Basic residues" evidence="1">
    <location>
        <begin position="263"/>
        <end position="272"/>
    </location>
</feature>
<gene>
    <name evidence="2" type="ORF">SBRY_30021</name>
</gene>
<feature type="compositionally biased region" description="Basic and acidic residues" evidence="1">
    <location>
        <begin position="243"/>
        <end position="256"/>
    </location>
</feature>
<proteinExistence type="predicted"/>
<evidence type="ECO:0000256" key="1">
    <source>
        <dbReference type="SAM" id="MobiDB-lite"/>
    </source>
</evidence>
<feature type="compositionally biased region" description="Gly residues" evidence="1">
    <location>
        <begin position="146"/>
        <end position="157"/>
    </location>
</feature>